<gene>
    <name evidence="6" type="ORF">K7X08_010498</name>
</gene>
<keyword evidence="4" id="KW-0739">Sodium transport</keyword>
<dbReference type="GO" id="GO:0016020">
    <property type="term" value="C:membrane"/>
    <property type="evidence" value="ECO:0007669"/>
    <property type="project" value="TreeGrafter"/>
</dbReference>
<evidence type="ECO:0000313" key="7">
    <source>
        <dbReference type="Proteomes" id="UP001152561"/>
    </source>
</evidence>
<dbReference type="AlphaFoldDB" id="A0A9Q1N1A0"/>
<keyword evidence="7" id="KW-1185">Reference proteome</keyword>
<protein>
    <submittedName>
        <fullName evidence="6">Uncharacterized protein</fullName>
    </submittedName>
</protein>
<dbReference type="Proteomes" id="UP001152561">
    <property type="component" value="Unassembled WGS sequence"/>
</dbReference>
<keyword evidence="5" id="KW-0472">Membrane</keyword>
<keyword evidence="5" id="KW-1133">Transmembrane helix</keyword>
<dbReference type="InterPro" id="IPR051359">
    <property type="entry name" value="CaCA_antiporter"/>
</dbReference>
<feature type="transmembrane region" description="Helical" evidence="5">
    <location>
        <begin position="109"/>
        <end position="126"/>
    </location>
</feature>
<evidence type="ECO:0000313" key="6">
    <source>
        <dbReference type="EMBL" id="KAJ8573987.1"/>
    </source>
</evidence>
<proteinExistence type="predicted"/>
<comment type="caution">
    <text evidence="6">The sequence shown here is derived from an EMBL/GenBank/DDBJ whole genome shotgun (WGS) entry which is preliminary data.</text>
</comment>
<keyword evidence="3" id="KW-0915">Sodium</keyword>
<keyword evidence="2" id="KW-0050">Antiport</keyword>
<sequence>MHFFTKKEAVKNVNSHVNSIPAMITYLGKEDEFDHDIGVPLLGCIDEEKCSASCPSEKQIAKVNSSTLGASSSCCKFLSHFVGVLELPLSLPRRLTILVVSEESWSKPMAVISVTLAPILAAVVLSTPSEGMDSKANLVIGMTSVFVGLILGNLAFFLQKDLVLQRNAC</sequence>
<dbReference type="PANTHER" id="PTHR12266">
    <property type="entry name" value="NA+/CA2+ K+ INDEPENDENT EXCHANGER"/>
    <property type="match status" value="1"/>
</dbReference>
<reference evidence="7" key="1">
    <citation type="journal article" date="2023" name="Proc. Natl. Acad. Sci. U.S.A.">
        <title>Genomic and structural basis for evolution of tropane alkaloid biosynthesis.</title>
        <authorList>
            <person name="Wanga Y.-J."/>
            <person name="Taina T."/>
            <person name="Yua J.-Y."/>
            <person name="Lia J."/>
            <person name="Xua B."/>
            <person name="Chenc J."/>
            <person name="D'Auriad J.C."/>
            <person name="Huanga J.-P."/>
            <person name="Huanga S.-X."/>
        </authorList>
    </citation>
    <scope>NUCLEOTIDE SEQUENCE [LARGE SCALE GENOMIC DNA]</scope>
    <source>
        <strain evidence="7">cv. KIB-2019</strain>
    </source>
</reference>
<keyword evidence="5" id="KW-0812">Transmembrane</keyword>
<evidence type="ECO:0000256" key="1">
    <source>
        <dbReference type="ARBA" id="ARBA00022448"/>
    </source>
</evidence>
<dbReference type="OrthoDB" id="407410at2759"/>
<dbReference type="GO" id="GO:0008324">
    <property type="term" value="F:monoatomic cation transmembrane transporter activity"/>
    <property type="evidence" value="ECO:0007669"/>
    <property type="project" value="TreeGrafter"/>
</dbReference>
<evidence type="ECO:0000256" key="3">
    <source>
        <dbReference type="ARBA" id="ARBA00023053"/>
    </source>
</evidence>
<dbReference type="GO" id="GO:0006814">
    <property type="term" value="P:sodium ion transport"/>
    <property type="evidence" value="ECO:0007669"/>
    <property type="project" value="UniProtKB-KW"/>
</dbReference>
<name>A0A9Q1N1A0_9SOLA</name>
<accession>A0A9Q1N1A0</accession>
<dbReference type="GO" id="GO:0015297">
    <property type="term" value="F:antiporter activity"/>
    <property type="evidence" value="ECO:0007669"/>
    <property type="project" value="UniProtKB-KW"/>
</dbReference>
<dbReference type="EMBL" id="JAJAGQ010000001">
    <property type="protein sequence ID" value="KAJ8573987.1"/>
    <property type="molecule type" value="Genomic_DNA"/>
</dbReference>
<feature type="transmembrane region" description="Helical" evidence="5">
    <location>
        <begin position="138"/>
        <end position="158"/>
    </location>
</feature>
<evidence type="ECO:0000256" key="4">
    <source>
        <dbReference type="ARBA" id="ARBA00023201"/>
    </source>
</evidence>
<keyword evidence="1" id="KW-0813">Transport</keyword>
<evidence type="ECO:0000256" key="2">
    <source>
        <dbReference type="ARBA" id="ARBA00022449"/>
    </source>
</evidence>
<evidence type="ECO:0000256" key="5">
    <source>
        <dbReference type="SAM" id="Phobius"/>
    </source>
</evidence>
<dbReference type="PANTHER" id="PTHR12266:SF24">
    <property type="entry name" value="CATION_CALCIUM EXCHANGER 1"/>
    <property type="match status" value="1"/>
</dbReference>
<keyword evidence="4" id="KW-0406">Ion transport</keyword>
<organism evidence="6 7">
    <name type="scientific">Anisodus acutangulus</name>
    <dbReference type="NCBI Taxonomy" id="402998"/>
    <lineage>
        <taxon>Eukaryota</taxon>
        <taxon>Viridiplantae</taxon>
        <taxon>Streptophyta</taxon>
        <taxon>Embryophyta</taxon>
        <taxon>Tracheophyta</taxon>
        <taxon>Spermatophyta</taxon>
        <taxon>Magnoliopsida</taxon>
        <taxon>eudicotyledons</taxon>
        <taxon>Gunneridae</taxon>
        <taxon>Pentapetalae</taxon>
        <taxon>asterids</taxon>
        <taxon>lamiids</taxon>
        <taxon>Solanales</taxon>
        <taxon>Solanaceae</taxon>
        <taxon>Solanoideae</taxon>
        <taxon>Hyoscyameae</taxon>
        <taxon>Anisodus</taxon>
    </lineage>
</organism>